<accession>A0A1V5T4F5</accession>
<sequence length="137" mass="15569">MKKILAVDLGEKRIGFSYNRGTSFASPLKVISSENLKKNVENIIEVAQQVQAEVIVLGLPLRLNNSVKSEAQKIIEFRELLIKRFPGEVVLFDERLTTKEAEKRLLEADVSRKKRKMVIDQLAATIILQTYIDSTQI</sequence>
<dbReference type="GO" id="GO:0000967">
    <property type="term" value="P:rRNA 5'-end processing"/>
    <property type="evidence" value="ECO:0007669"/>
    <property type="project" value="UniProtKB-UniRule"/>
</dbReference>
<dbReference type="PANTHER" id="PTHR33317">
    <property type="entry name" value="POLYNUCLEOTIDYL TRANSFERASE, RIBONUCLEASE H-LIKE SUPERFAMILY PROTEIN"/>
    <property type="match status" value="1"/>
</dbReference>
<dbReference type="Gene3D" id="3.30.420.140">
    <property type="entry name" value="YqgF/RNase H-like domain"/>
    <property type="match status" value="1"/>
</dbReference>
<proteinExistence type="inferred from homology"/>
<dbReference type="EMBL" id="MWBQ01000024">
    <property type="protein sequence ID" value="OQA61112.1"/>
    <property type="molecule type" value="Genomic_DNA"/>
</dbReference>
<keyword evidence="3 5" id="KW-0540">Nuclease</keyword>
<dbReference type="CDD" id="cd16964">
    <property type="entry name" value="YqgF"/>
    <property type="match status" value="1"/>
</dbReference>
<evidence type="ECO:0000256" key="1">
    <source>
        <dbReference type="ARBA" id="ARBA00022490"/>
    </source>
</evidence>
<evidence type="ECO:0000259" key="6">
    <source>
        <dbReference type="SMART" id="SM00732"/>
    </source>
</evidence>
<dbReference type="InterPro" id="IPR006641">
    <property type="entry name" value="YqgF/RNaseH-like_dom"/>
</dbReference>
<keyword evidence="4 5" id="KW-0378">Hydrolase</keyword>
<dbReference type="SMART" id="SM00732">
    <property type="entry name" value="YqgFc"/>
    <property type="match status" value="1"/>
</dbReference>
<evidence type="ECO:0000256" key="4">
    <source>
        <dbReference type="ARBA" id="ARBA00022801"/>
    </source>
</evidence>
<dbReference type="InterPro" id="IPR012337">
    <property type="entry name" value="RNaseH-like_sf"/>
</dbReference>
<dbReference type="Proteomes" id="UP000485569">
    <property type="component" value="Unassembled WGS sequence"/>
</dbReference>
<comment type="function">
    <text evidence="5">Could be a nuclease involved in processing of the 5'-end of pre-16S rRNA.</text>
</comment>
<evidence type="ECO:0000256" key="3">
    <source>
        <dbReference type="ARBA" id="ARBA00022722"/>
    </source>
</evidence>
<protein>
    <recommendedName>
        <fullName evidence="5">Putative pre-16S rRNA nuclease</fullName>
        <ecNumber evidence="5">3.1.-.-</ecNumber>
    </recommendedName>
</protein>
<comment type="caution">
    <text evidence="7">The sequence shown here is derived from an EMBL/GenBank/DDBJ whole genome shotgun (WGS) entry which is preliminary data.</text>
</comment>
<keyword evidence="1 5" id="KW-0963">Cytoplasm</keyword>
<keyword evidence="2 5" id="KW-0690">Ribosome biogenesis</keyword>
<dbReference type="EC" id="3.1.-.-" evidence="5"/>
<evidence type="ECO:0000313" key="7">
    <source>
        <dbReference type="EMBL" id="OQA61112.1"/>
    </source>
</evidence>
<dbReference type="HAMAP" id="MF_00651">
    <property type="entry name" value="Nuclease_YqgF"/>
    <property type="match status" value="1"/>
</dbReference>
<gene>
    <name evidence="7" type="primary">yrrK</name>
    <name evidence="7" type="ORF">BWY41_00341</name>
</gene>
<dbReference type="InterPro" id="IPR005227">
    <property type="entry name" value="YqgF"/>
</dbReference>
<dbReference type="AlphaFoldDB" id="A0A1V5T4F5"/>
<evidence type="ECO:0000256" key="2">
    <source>
        <dbReference type="ARBA" id="ARBA00022517"/>
    </source>
</evidence>
<dbReference type="NCBIfam" id="TIGR00250">
    <property type="entry name" value="RNAse_H_YqgF"/>
    <property type="match status" value="1"/>
</dbReference>
<comment type="similarity">
    <text evidence="5">Belongs to the YqgF HJR family.</text>
</comment>
<dbReference type="PANTHER" id="PTHR33317:SF4">
    <property type="entry name" value="POLYNUCLEOTIDYL TRANSFERASE, RIBONUCLEASE H-LIKE SUPERFAMILY PROTEIN"/>
    <property type="match status" value="1"/>
</dbReference>
<feature type="domain" description="YqgF/RNase H-like" evidence="6">
    <location>
        <begin position="2"/>
        <end position="101"/>
    </location>
</feature>
<dbReference type="InterPro" id="IPR037027">
    <property type="entry name" value="YqgF/RNaseH-like_dom_sf"/>
</dbReference>
<name>A0A1V5T4F5_9BACT</name>
<evidence type="ECO:0000256" key="5">
    <source>
        <dbReference type="HAMAP-Rule" id="MF_00651"/>
    </source>
</evidence>
<reference evidence="7" key="1">
    <citation type="submission" date="2017-02" db="EMBL/GenBank/DDBJ databases">
        <title>Delving into the versatile metabolic prowess of the omnipresent phylum Bacteroidetes.</title>
        <authorList>
            <person name="Nobu M.K."/>
            <person name="Mei R."/>
            <person name="Narihiro T."/>
            <person name="Kuroda K."/>
            <person name="Liu W.-T."/>
        </authorList>
    </citation>
    <scope>NUCLEOTIDE SEQUENCE</scope>
    <source>
        <strain evidence="7">ADurb.Bin276</strain>
    </source>
</reference>
<organism evidence="7">
    <name type="scientific">Candidatus Atribacter allofermentans</name>
    <dbReference type="NCBI Taxonomy" id="1852833"/>
    <lineage>
        <taxon>Bacteria</taxon>
        <taxon>Pseudomonadati</taxon>
        <taxon>Atribacterota</taxon>
        <taxon>Atribacteria</taxon>
        <taxon>Atribacterales</taxon>
        <taxon>Atribacteraceae</taxon>
        <taxon>Atribacter</taxon>
    </lineage>
</organism>
<dbReference type="GO" id="GO:0016788">
    <property type="term" value="F:hydrolase activity, acting on ester bonds"/>
    <property type="evidence" value="ECO:0007669"/>
    <property type="project" value="UniProtKB-UniRule"/>
</dbReference>
<dbReference type="GO" id="GO:0004518">
    <property type="term" value="F:nuclease activity"/>
    <property type="evidence" value="ECO:0007669"/>
    <property type="project" value="UniProtKB-KW"/>
</dbReference>
<dbReference type="Pfam" id="PF03652">
    <property type="entry name" value="RuvX"/>
    <property type="match status" value="1"/>
</dbReference>
<dbReference type="GO" id="GO:0005829">
    <property type="term" value="C:cytosol"/>
    <property type="evidence" value="ECO:0007669"/>
    <property type="project" value="TreeGrafter"/>
</dbReference>
<dbReference type="SUPFAM" id="SSF53098">
    <property type="entry name" value="Ribonuclease H-like"/>
    <property type="match status" value="1"/>
</dbReference>
<comment type="subcellular location">
    <subcellularLocation>
        <location evidence="5">Cytoplasm</location>
    </subcellularLocation>
</comment>